<evidence type="ECO:0000256" key="8">
    <source>
        <dbReference type="ARBA" id="ARBA00022962"/>
    </source>
</evidence>
<evidence type="ECO:0000256" key="1">
    <source>
        <dbReference type="ARBA" id="ARBA00005171"/>
    </source>
</evidence>
<evidence type="ECO:0000259" key="13">
    <source>
        <dbReference type="Pfam" id="PF06418"/>
    </source>
</evidence>
<feature type="binding site" evidence="11">
    <location>
        <position position="386"/>
    </location>
    <ligand>
        <name>L-glutamine</name>
        <dbReference type="ChEBI" id="CHEBI:58359"/>
    </ligand>
</feature>
<dbReference type="NCBIfam" id="NF003792">
    <property type="entry name" value="PRK05380.1"/>
    <property type="match status" value="1"/>
</dbReference>
<dbReference type="GO" id="GO:0005524">
    <property type="term" value="F:ATP binding"/>
    <property type="evidence" value="ECO:0007669"/>
    <property type="project" value="UniProtKB-KW"/>
</dbReference>
<comment type="catalytic activity">
    <reaction evidence="10 11">
        <text>UTP + L-glutamine + ATP + H2O = CTP + L-glutamate + ADP + phosphate + 2 H(+)</text>
        <dbReference type="Rhea" id="RHEA:26426"/>
        <dbReference type="ChEBI" id="CHEBI:15377"/>
        <dbReference type="ChEBI" id="CHEBI:15378"/>
        <dbReference type="ChEBI" id="CHEBI:29985"/>
        <dbReference type="ChEBI" id="CHEBI:30616"/>
        <dbReference type="ChEBI" id="CHEBI:37563"/>
        <dbReference type="ChEBI" id="CHEBI:43474"/>
        <dbReference type="ChEBI" id="CHEBI:46398"/>
        <dbReference type="ChEBI" id="CHEBI:58359"/>
        <dbReference type="ChEBI" id="CHEBI:456216"/>
        <dbReference type="EC" id="6.3.4.2"/>
    </reaction>
</comment>
<feature type="binding site" evidence="11">
    <location>
        <position position="494"/>
    </location>
    <ligand>
        <name>L-glutamine</name>
        <dbReference type="ChEBI" id="CHEBI:58359"/>
    </ligand>
</feature>
<dbReference type="CDD" id="cd01746">
    <property type="entry name" value="GATase1_CTP_Synthase"/>
    <property type="match status" value="1"/>
</dbReference>
<evidence type="ECO:0000256" key="10">
    <source>
        <dbReference type="ARBA" id="ARBA00047781"/>
    </source>
</evidence>
<dbReference type="InterPro" id="IPR029062">
    <property type="entry name" value="Class_I_gatase-like"/>
</dbReference>
<feature type="active site" evidence="11">
    <location>
        <position position="541"/>
    </location>
</feature>
<evidence type="ECO:0000256" key="4">
    <source>
        <dbReference type="ARBA" id="ARBA00022723"/>
    </source>
</evidence>
<evidence type="ECO:0000256" key="7">
    <source>
        <dbReference type="ARBA" id="ARBA00022842"/>
    </source>
</evidence>
<feature type="active site" description="Nucleophile; for glutamine hydrolysis" evidence="11">
    <location>
        <position position="413"/>
    </location>
</feature>
<dbReference type="InterPro" id="IPR033828">
    <property type="entry name" value="GATase1_CTP_Synthase"/>
</dbReference>
<dbReference type="PROSITE" id="PS51273">
    <property type="entry name" value="GATASE_TYPE_1"/>
    <property type="match status" value="1"/>
</dbReference>
<comment type="catalytic activity">
    <reaction evidence="11">
        <text>UTP + NH4(+) + ATP = CTP + ADP + phosphate + 2 H(+)</text>
        <dbReference type="Rhea" id="RHEA:16597"/>
        <dbReference type="ChEBI" id="CHEBI:15378"/>
        <dbReference type="ChEBI" id="CHEBI:28938"/>
        <dbReference type="ChEBI" id="CHEBI:30616"/>
        <dbReference type="ChEBI" id="CHEBI:37563"/>
        <dbReference type="ChEBI" id="CHEBI:43474"/>
        <dbReference type="ChEBI" id="CHEBI:46398"/>
        <dbReference type="ChEBI" id="CHEBI:456216"/>
    </reaction>
</comment>
<evidence type="ECO:0000256" key="6">
    <source>
        <dbReference type="ARBA" id="ARBA00022840"/>
    </source>
</evidence>
<dbReference type="InterPro" id="IPR004468">
    <property type="entry name" value="CTP_synthase"/>
</dbReference>
<evidence type="ECO:0000256" key="3">
    <source>
        <dbReference type="ARBA" id="ARBA00022598"/>
    </source>
</evidence>
<dbReference type="SUPFAM" id="SSF52540">
    <property type="entry name" value="P-loop containing nucleoside triphosphate hydrolases"/>
    <property type="match status" value="1"/>
</dbReference>
<comment type="function">
    <text evidence="11">Catalyzes the ATP-dependent amination of UTP to CTP with either L-glutamine or ammonia as the source of nitrogen. Regulates intracellular CTP levels through interactions with the four ribonucleotide triphosphates.</text>
</comment>
<comment type="similarity">
    <text evidence="2 11">Belongs to the CTP synthase family.</text>
</comment>
<dbReference type="HAMAP" id="MF_01227">
    <property type="entry name" value="PyrG"/>
    <property type="match status" value="1"/>
</dbReference>
<dbReference type="UniPathway" id="UPA00159">
    <property type="reaction ID" value="UER00277"/>
</dbReference>
<dbReference type="GO" id="GO:0019856">
    <property type="term" value="P:pyrimidine nucleobase biosynthetic process"/>
    <property type="evidence" value="ECO:0007669"/>
    <property type="project" value="TreeGrafter"/>
</dbReference>
<feature type="binding site" evidence="11">
    <location>
        <begin position="218"/>
        <end position="223"/>
    </location>
    <ligand>
        <name>UTP</name>
        <dbReference type="ChEBI" id="CHEBI:46398"/>
    </ligand>
</feature>
<dbReference type="NCBIfam" id="TIGR00337">
    <property type="entry name" value="PyrG"/>
    <property type="match status" value="1"/>
</dbReference>
<dbReference type="GO" id="GO:0005829">
    <property type="term" value="C:cytosol"/>
    <property type="evidence" value="ECO:0007669"/>
    <property type="project" value="TreeGrafter"/>
</dbReference>
<dbReference type="InterPro" id="IPR017926">
    <property type="entry name" value="GATASE"/>
</dbReference>
<reference evidence="14 15" key="1">
    <citation type="journal article" date="2014" name="Mol. Biol. Evol.">
        <title>Massive expansion of Ubiquitination-related gene families within the Chlamydiae.</title>
        <authorList>
            <person name="Domman D."/>
            <person name="Collingro A."/>
            <person name="Lagkouvardos I."/>
            <person name="Gehre L."/>
            <person name="Weinmaier T."/>
            <person name="Rattei T."/>
            <person name="Subtil A."/>
            <person name="Horn M."/>
        </authorList>
    </citation>
    <scope>NUCLEOTIDE SEQUENCE [LARGE SCALE GENOMIC DNA]</scope>
    <source>
        <strain evidence="14 15">OEW1</strain>
    </source>
</reference>
<comment type="activity regulation">
    <text evidence="11">Allosterically activated by GTP, when glutamine is the substrate; GTP has no effect on the reaction when ammonia is the substrate. The allosteric effector GTP functions by stabilizing the protein conformation that binds the tetrahedral intermediate(s) formed during glutamine hydrolysis. Inhibited by the product CTP, via allosteric rather than competitive inhibition.</text>
</comment>
<dbReference type="Proteomes" id="UP000031307">
    <property type="component" value="Unassembled WGS sequence"/>
</dbReference>
<keyword evidence="5 11" id="KW-0547">Nucleotide-binding</keyword>
<dbReference type="PATRIC" id="fig|83552.4.peg.1119"/>
<dbReference type="GO" id="GO:0042802">
    <property type="term" value="F:identical protein binding"/>
    <property type="evidence" value="ECO:0007669"/>
    <property type="project" value="TreeGrafter"/>
</dbReference>
<feature type="binding site" evidence="11">
    <location>
        <position position="172"/>
    </location>
    <ligand>
        <name>Mg(2+)</name>
        <dbReference type="ChEBI" id="CHEBI:18420"/>
    </ligand>
</feature>
<keyword evidence="4 11" id="KW-0479">Metal-binding</keyword>
<feature type="binding site" evidence="11">
    <location>
        <begin position="218"/>
        <end position="223"/>
    </location>
    <ligand>
        <name>CTP</name>
        <dbReference type="ChEBI" id="CHEBI:37563"/>
        <note>allosteric inhibitor</note>
    </ligand>
</feature>
<feature type="binding site" evidence="11">
    <location>
        <begin position="414"/>
        <end position="417"/>
    </location>
    <ligand>
        <name>L-glutamine</name>
        <dbReference type="ChEBI" id="CHEBI:58359"/>
    </ligand>
</feature>
<keyword evidence="9 11" id="KW-0665">Pyrimidine biosynthesis</keyword>
<evidence type="ECO:0000256" key="9">
    <source>
        <dbReference type="ARBA" id="ARBA00022975"/>
    </source>
</evidence>
<dbReference type="GO" id="GO:0003883">
    <property type="term" value="F:CTP synthase activity"/>
    <property type="evidence" value="ECO:0007669"/>
    <property type="project" value="UniProtKB-UniRule"/>
</dbReference>
<evidence type="ECO:0000313" key="14">
    <source>
        <dbReference type="EMBL" id="KIA77701.1"/>
    </source>
</evidence>
<gene>
    <name evidence="11 14" type="primary">pyrG</name>
    <name evidence="14" type="ORF">DB43_FX00100</name>
</gene>
<feature type="binding site" evidence="11">
    <location>
        <position position="84"/>
    </location>
    <ligand>
        <name>L-glutamine</name>
        <dbReference type="ChEBI" id="CHEBI:58359"/>
    </ligand>
</feature>
<evidence type="ECO:0000313" key="15">
    <source>
        <dbReference type="Proteomes" id="UP000031307"/>
    </source>
</evidence>
<keyword evidence="3 11" id="KW-0436">Ligase</keyword>
<name>A0A0C1C283_9BACT</name>
<organism evidence="14 15">
    <name type="scientific">Parachlamydia acanthamoebae</name>
    <dbReference type="NCBI Taxonomy" id="83552"/>
    <lineage>
        <taxon>Bacteria</taxon>
        <taxon>Pseudomonadati</taxon>
        <taxon>Chlamydiota</taxon>
        <taxon>Chlamydiia</taxon>
        <taxon>Parachlamydiales</taxon>
        <taxon>Parachlamydiaceae</taxon>
        <taxon>Parachlamydia</taxon>
    </lineage>
</organism>
<dbReference type="PANTHER" id="PTHR11550:SF0">
    <property type="entry name" value="CTP SYNTHASE-RELATED"/>
    <property type="match status" value="1"/>
</dbReference>
<feature type="domain" description="CTP synthase N-terminal" evidence="13">
    <location>
        <begin position="58"/>
        <end position="298"/>
    </location>
</feature>
<evidence type="ECO:0000256" key="2">
    <source>
        <dbReference type="ARBA" id="ARBA00007533"/>
    </source>
</evidence>
<feature type="active site" evidence="11">
    <location>
        <position position="539"/>
    </location>
</feature>
<comment type="miscellaneous">
    <text evidence="11">CTPSs have evolved a hybrid strategy for distinguishing between UTP and CTP. The overlapping regions of the product feedback inhibitory and substrate sites recognize a common feature in both compounds, the triphosphate moiety. To differentiate isosteric substrate and product pyrimidine rings, an additional pocket far from the expected kinase/ligase catalytic site, specifically recognizes the cytosine and ribose portions of the product inhibitor.</text>
</comment>
<dbReference type="CDD" id="cd03113">
    <property type="entry name" value="CTPS_N"/>
    <property type="match status" value="1"/>
</dbReference>
<keyword evidence="7 11" id="KW-0460">Magnesium</keyword>
<feature type="binding site" evidence="11">
    <location>
        <position position="254"/>
    </location>
    <ligand>
        <name>UTP</name>
        <dbReference type="ChEBI" id="CHEBI:46398"/>
    </ligand>
</feature>
<dbReference type="Pfam" id="PF00117">
    <property type="entry name" value="GATase"/>
    <property type="match status" value="1"/>
</dbReference>
<dbReference type="Gene3D" id="3.40.50.880">
    <property type="match status" value="1"/>
</dbReference>
<dbReference type="GO" id="GO:0046872">
    <property type="term" value="F:metal ion binding"/>
    <property type="evidence" value="ECO:0007669"/>
    <property type="project" value="UniProtKB-KW"/>
</dbReference>
<dbReference type="FunFam" id="3.40.50.300:FF:000009">
    <property type="entry name" value="CTP synthase"/>
    <property type="match status" value="1"/>
</dbReference>
<evidence type="ECO:0000256" key="5">
    <source>
        <dbReference type="ARBA" id="ARBA00022741"/>
    </source>
</evidence>
<feature type="binding site" evidence="11">
    <location>
        <begin position="179"/>
        <end position="181"/>
    </location>
    <ligand>
        <name>CTP</name>
        <dbReference type="ChEBI" id="CHEBI:37563"/>
        <note>allosteric inhibitor</note>
    </ligand>
</feature>
<dbReference type="GO" id="GO:0004359">
    <property type="term" value="F:glutaminase activity"/>
    <property type="evidence" value="ECO:0007669"/>
    <property type="project" value="RHEA"/>
</dbReference>
<comment type="caution">
    <text evidence="14">The sequence shown here is derived from an EMBL/GenBank/DDBJ whole genome shotgun (WGS) entry which is preliminary data.</text>
</comment>
<feature type="binding site" evidence="11">
    <location>
        <position position="272"/>
    </location>
    <ligand>
        <name>ATP</name>
        <dbReference type="ChEBI" id="CHEBI:30616"/>
    </ligand>
</feature>
<evidence type="ECO:0000256" key="11">
    <source>
        <dbReference type="HAMAP-Rule" id="MF_01227"/>
    </source>
</evidence>
<comment type="pathway">
    <text evidence="1 11">Pyrimidine metabolism; CTP biosynthesis via de novo pathway; CTP from UDP: step 2/2.</text>
</comment>
<dbReference type="PANTHER" id="PTHR11550">
    <property type="entry name" value="CTP SYNTHASE"/>
    <property type="match status" value="1"/>
</dbReference>
<dbReference type="InterPro" id="IPR017456">
    <property type="entry name" value="CTP_synthase_N"/>
</dbReference>
<feature type="region of interest" description="Amidoligase domain" evidence="11">
    <location>
        <begin position="1"/>
        <end position="298"/>
    </location>
</feature>
<dbReference type="EMBL" id="JSAM01000067">
    <property type="protein sequence ID" value="KIA77701.1"/>
    <property type="molecule type" value="Genomic_DNA"/>
</dbReference>
<dbReference type="SUPFAM" id="SSF52317">
    <property type="entry name" value="Class I glutamine amidotransferase-like"/>
    <property type="match status" value="1"/>
</dbReference>
<feature type="binding site" evidence="11">
    <location>
        <position position="101"/>
    </location>
    <ligand>
        <name>Mg(2+)</name>
        <dbReference type="ChEBI" id="CHEBI:18420"/>
    </ligand>
</feature>
<dbReference type="Gene3D" id="3.40.50.300">
    <property type="entry name" value="P-loop containing nucleotide triphosphate hydrolases"/>
    <property type="match status" value="1"/>
</dbReference>
<dbReference type="EC" id="6.3.4.2" evidence="11"/>
<dbReference type="GO" id="GO:0097268">
    <property type="term" value="C:cytoophidium"/>
    <property type="evidence" value="ECO:0007669"/>
    <property type="project" value="UniProtKB-ARBA"/>
</dbReference>
<dbReference type="AlphaFoldDB" id="A0A0C1C283"/>
<feature type="binding site" evidence="11">
    <location>
        <position position="101"/>
    </location>
    <ligand>
        <name>ATP</name>
        <dbReference type="ChEBI" id="CHEBI:30616"/>
    </ligand>
</feature>
<feature type="binding site" evidence="11">
    <location>
        <position position="437"/>
    </location>
    <ligand>
        <name>L-glutamine</name>
        <dbReference type="ChEBI" id="CHEBI:58359"/>
    </ligand>
</feature>
<feature type="binding site" evidence="11">
    <location>
        <position position="254"/>
    </location>
    <ligand>
        <name>CTP</name>
        <dbReference type="ChEBI" id="CHEBI:37563"/>
        <note>allosteric inhibitor</note>
    </ligand>
</feature>
<dbReference type="FunFam" id="3.40.50.880:FF:000002">
    <property type="entry name" value="CTP synthase"/>
    <property type="match status" value="1"/>
</dbReference>
<protein>
    <recommendedName>
        <fullName evidence="11">CTP synthase</fullName>
        <ecNumber evidence="11">6.3.4.2</ecNumber>
    </recommendedName>
    <alternativeName>
        <fullName evidence="11">Cytidine 5'-triphosphate synthase</fullName>
    </alternativeName>
    <alternativeName>
        <fullName evidence="11">Cytidine triphosphate synthetase</fullName>
        <shortName evidence="11">CTP synthetase</shortName>
        <shortName evidence="11">CTPS</shortName>
    </alternativeName>
    <alternativeName>
        <fullName evidence="11">UTP--ammonia ligase</fullName>
    </alternativeName>
</protein>
<dbReference type="Pfam" id="PF06418">
    <property type="entry name" value="CTP_synth_N"/>
    <property type="match status" value="1"/>
</dbReference>
<dbReference type="GO" id="GO:0044210">
    <property type="term" value="P:'de novo' CTP biosynthetic process"/>
    <property type="evidence" value="ECO:0007669"/>
    <property type="project" value="UniProtKB-UniRule"/>
</dbReference>
<proteinExistence type="inferred from homology"/>
<keyword evidence="6 11" id="KW-0067">ATP-binding</keyword>
<comment type="catalytic activity">
    <reaction evidence="11">
        <text>L-glutamine + H2O = L-glutamate + NH4(+)</text>
        <dbReference type="Rhea" id="RHEA:15889"/>
        <dbReference type="ChEBI" id="CHEBI:15377"/>
        <dbReference type="ChEBI" id="CHEBI:28938"/>
        <dbReference type="ChEBI" id="CHEBI:29985"/>
        <dbReference type="ChEBI" id="CHEBI:58359"/>
    </reaction>
</comment>
<sequence>MGIESKLLLLIVSASELTSPQTLKKLNIFYANKIHLHHRRSLLFPRERTDLSIHRNAIRKKGLSIAMLKLDPYLNVDPGTMSPYQHGEVYVTDDGAETDLDLGHYYRYTNSPLTRASNATSGQIYHQVIKRERRGDYLGKTVQVIPHITDEIKLRILQCAKQKENIDVVLVEIGGTVGDIESLPFLEAIRQFQYEHRGNCLNIHLTYVPFLKAAKEVKTKPSQHSVQVLREIGLFPDIILCRCENNLDLDVKEKISLFCNVPLQAVIEETDVEFSIYEVPLRLHEQKLDQMICERLNLPNSSIELKDWEAIIEKIRHPKGTIKVGIVGKYVQHHDAYKSVFEALYHAAIHAGYQLEIVPIEADKVSEDPSLPHALQDCDGYLVPGGFGERGWMGKILTAKYCRENNIPYFGICLGMQVMAVEFARHVLNIEDANSTEIEPMTKNPIISLLSEQKNVQDLGGTMRLGAHECQLQLDSKAFEAYQKPVILERHRHRYEFNNAYREKAEEKGLRLTGTLAGEDLCEIAEIQNHRWMIGVQFHPEFLSKPTQPHPLFLKFVEAMIQMHKEKTA</sequence>
<comment type="caution">
    <text evidence="11">Lacks conserved residue(s) required for the propagation of feature annotation.</text>
</comment>
<evidence type="ECO:0000259" key="12">
    <source>
        <dbReference type="Pfam" id="PF00117"/>
    </source>
</evidence>
<feature type="domain" description="Glutamine amidotransferase" evidence="12">
    <location>
        <begin position="335"/>
        <end position="558"/>
    </location>
</feature>
<accession>A0A0C1C283</accession>
<comment type="subunit">
    <text evidence="11">Homotetramer.</text>
</comment>
<dbReference type="InterPro" id="IPR027417">
    <property type="entry name" value="P-loop_NTPase"/>
</dbReference>
<keyword evidence="8 11" id="KW-0315">Glutamine amidotransferase</keyword>